<dbReference type="Proteomes" id="UP000502196">
    <property type="component" value="Chromosome"/>
</dbReference>
<name>A0A6F9EGK0_9BACL</name>
<evidence type="ECO:0000313" key="2">
    <source>
        <dbReference type="EMBL" id="CAB3396023.1"/>
    </source>
</evidence>
<feature type="region of interest" description="Disordered" evidence="1">
    <location>
        <begin position="107"/>
        <end position="158"/>
    </location>
</feature>
<protein>
    <submittedName>
        <fullName evidence="2">Uncharacterized protein</fullName>
    </submittedName>
</protein>
<organism evidence="2 3">
    <name type="scientific">Kyrpidia spormannii</name>
    <dbReference type="NCBI Taxonomy" id="2055160"/>
    <lineage>
        <taxon>Bacteria</taxon>
        <taxon>Bacillati</taxon>
        <taxon>Bacillota</taxon>
        <taxon>Bacilli</taxon>
        <taxon>Bacillales</taxon>
        <taxon>Alicyclobacillaceae</taxon>
        <taxon>Kyrpidia</taxon>
    </lineage>
</organism>
<dbReference type="AlphaFoldDB" id="A0A6F9EGK0"/>
<accession>A0A6F9EGK0</accession>
<sequence length="238" mass="25375">MSRGIEYKRTSRRAGRTPARMMVSDRPISFPRRSTPTRSTFMFGRPAPEPGPVENGPVPGGEVRGSGARGSGILKDLGVCSDIGGWDPEAIPFPPAPSPDLTRPIHGRAQGCTPVCPGKSRRRPGWLMRPDPSPAGSRTTPINTPKKTTSMRLPFPIGPPPPRLVLGLVCAEAGKRGLCSHGTGTQTTPTLSAIMEEKQTELAAADVQRIARRGRGDPCTGDAVQGSSTIRMVKRAKR</sequence>
<reference evidence="2 3" key="1">
    <citation type="submission" date="2020-04" db="EMBL/GenBank/DDBJ databases">
        <authorList>
            <person name="Hogendoorn C."/>
        </authorList>
    </citation>
    <scope>NUCLEOTIDE SEQUENCE [LARGE SCALE GENOMIC DNA]</scope>
    <source>
        <strain evidence="2">COOX1</strain>
    </source>
</reference>
<gene>
    <name evidence="2" type="ORF">COOX1_3269</name>
</gene>
<evidence type="ECO:0000313" key="3">
    <source>
        <dbReference type="Proteomes" id="UP000502196"/>
    </source>
</evidence>
<feature type="compositionally biased region" description="Polar residues" evidence="1">
    <location>
        <begin position="136"/>
        <end position="151"/>
    </location>
</feature>
<proteinExistence type="predicted"/>
<feature type="region of interest" description="Disordered" evidence="1">
    <location>
        <begin position="27"/>
        <end position="68"/>
    </location>
</feature>
<feature type="region of interest" description="Disordered" evidence="1">
    <location>
        <begin position="213"/>
        <end position="238"/>
    </location>
</feature>
<feature type="compositionally biased region" description="Gly residues" evidence="1">
    <location>
        <begin position="58"/>
        <end position="68"/>
    </location>
</feature>
<evidence type="ECO:0000256" key="1">
    <source>
        <dbReference type="SAM" id="MobiDB-lite"/>
    </source>
</evidence>
<dbReference type="EMBL" id="LR792683">
    <property type="protein sequence ID" value="CAB3396023.1"/>
    <property type="molecule type" value="Genomic_DNA"/>
</dbReference>